<proteinExistence type="predicted"/>
<evidence type="ECO:0000313" key="2">
    <source>
        <dbReference type="EMBL" id="PWT48433.1"/>
    </source>
</evidence>
<accession>A0A317GIX3</accession>
<sequence>MINNLRHNYLWLISALETYGLAAYFIATHSTGNFTPPPNSVLDMLDDPPFIFLLGVVGTVTLVYSVWNVQRFHYKAIMTASLTFVWLLFLCGFVIHDQMRGLLLSVPSMYSFFVLLRIVLTVLLKG</sequence>
<reference evidence="2 3" key="1">
    <citation type="journal article" date="2018" name="Front. Microbiol.">
        <title>Comparative Genomics of the Herbivore Gut Symbiont Lactobacillus reuteri Reveals Genetic Diversity and Lifestyle Adaptation.</title>
        <authorList>
            <person name="Zhao J."/>
        </authorList>
    </citation>
    <scope>NUCLEOTIDE SEQUENCE [LARGE SCALE GENOMIC DNA]</scope>
    <source>
        <strain evidence="2 3">LR12</strain>
    </source>
</reference>
<evidence type="ECO:0000313" key="3">
    <source>
        <dbReference type="Proteomes" id="UP000245866"/>
    </source>
</evidence>
<evidence type="ECO:0000256" key="1">
    <source>
        <dbReference type="SAM" id="Phobius"/>
    </source>
</evidence>
<feature type="transmembrane region" description="Helical" evidence="1">
    <location>
        <begin position="50"/>
        <end position="69"/>
    </location>
</feature>
<dbReference type="AlphaFoldDB" id="A0A317GIX3"/>
<dbReference type="EMBL" id="QGHS01000020">
    <property type="protein sequence ID" value="PWT48433.1"/>
    <property type="molecule type" value="Genomic_DNA"/>
</dbReference>
<name>A0A317GIX3_LIMRT</name>
<protein>
    <submittedName>
        <fullName evidence="2">Uncharacterized protein</fullName>
    </submittedName>
</protein>
<organism evidence="2 3">
    <name type="scientific">Limosilactobacillus reuteri</name>
    <name type="common">Lactobacillus reuteri</name>
    <dbReference type="NCBI Taxonomy" id="1598"/>
    <lineage>
        <taxon>Bacteria</taxon>
        <taxon>Bacillati</taxon>
        <taxon>Bacillota</taxon>
        <taxon>Bacilli</taxon>
        <taxon>Lactobacillales</taxon>
        <taxon>Lactobacillaceae</taxon>
        <taxon>Limosilactobacillus</taxon>
    </lineage>
</organism>
<keyword evidence="1" id="KW-0812">Transmembrane</keyword>
<gene>
    <name evidence="2" type="ORF">DKZ23_02740</name>
</gene>
<keyword evidence="1" id="KW-0472">Membrane</keyword>
<comment type="caution">
    <text evidence="2">The sequence shown here is derived from an EMBL/GenBank/DDBJ whole genome shotgun (WGS) entry which is preliminary data.</text>
</comment>
<feature type="transmembrane region" description="Helical" evidence="1">
    <location>
        <begin position="102"/>
        <end position="124"/>
    </location>
</feature>
<keyword evidence="1" id="KW-1133">Transmembrane helix</keyword>
<feature type="transmembrane region" description="Helical" evidence="1">
    <location>
        <begin position="9"/>
        <end position="30"/>
    </location>
</feature>
<dbReference type="Proteomes" id="UP000245866">
    <property type="component" value="Unassembled WGS sequence"/>
</dbReference>
<feature type="transmembrane region" description="Helical" evidence="1">
    <location>
        <begin position="76"/>
        <end position="96"/>
    </location>
</feature>